<keyword evidence="6" id="KW-1185">Reference proteome</keyword>
<dbReference type="GeneID" id="105057006"/>
<sequence>MPRKGMRSLLPSHFSFRHHDGRSPAPPSPPQQQQSSSATMMEGKVTAVEAIITKWDPDASSFAKITSLFYEDRAEARRFLLAVSDLHHAMLDFVSDKGNLVSGSDTLVLAQNLMQAAMRRLEKEFYQILSANRDRLDPESVSARSSGSSVSDAEDDAGGSPDDDIRVAGESIGDVELAATVAMADLHAIAETMISAGYGKECFRIYKILRKSIIDECLYRLGFEKLSPSQIQKLDWESLDSKIRTWLGASRVAVKTLFSGERKLLDHVFSGSDSIREACFADIARDAAVQFLSFPELVAKSKRSPEKMFRILELYDAIAELWPEIDPVFSFESTSAVPTQALNSLVKLGEAARASIADFEAAMQKDTSKSPIPGGGIHPLTRHSMDFVAWLADYDAALADIFADSSVHVPSALPEIFLDTSQASAPPSPAPSSAASTFNYEENPGYPVAVRLARLILVLLCKLNDKAELYREVSLSYLFLANNLQYIVNKVRGSTRLRHLLGEEWAAQHAAKARQYASNFERLGWSKVAAAIPAGEVGPAEMRERMRTFHAGLEEACRNQAEWVVADAGLREEARAAVRGMILPAYRGFYEKCRAVLGDSAVVRFSPEDVRSRLSEVFSGSDGSEAYSGNRTGYGSVSGESKSSSWSSR</sequence>
<evidence type="ECO:0000256" key="4">
    <source>
        <dbReference type="SAM" id="MobiDB-lite"/>
    </source>
</evidence>
<dbReference type="PANTHER" id="PTHR12542">
    <property type="entry name" value="EXOCYST COMPLEX PROTEIN EXO70"/>
    <property type="match status" value="1"/>
</dbReference>
<dbReference type="AlphaFoldDB" id="A0A6I9S534"/>
<dbReference type="GO" id="GO:0005546">
    <property type="term" value="F:phosphatidylinositol-4,5-bisphosphate binding"/>
    <property type="evidence" value="ECO:0007669"/>
    <property type="project" value="InterPro"/>
</dbReference>
<dbReference type="GO" id="GO:0015031">
    <property type="term" value="P:protein transport"/>
    <property type="evidence" value="ECO:0007669"/>
    <property type="project" value="UniProtKB-KW"/>
</dbReference>
<feature type="compositionally biased region" description="Low complexity" evidence="4">
    <location>
        <begin position="633"/>
        <end position="649"/>
    </location>
</feature>
<proteinExistence type="inferred from homology"/>
<organism evidence="6 7">
    <name type="scientific">Elaeis guineensis var. tenera</name>
    <name type="common">Oil palm</name>
    <dbReference type="NCBI Taxonomy" id="51953"/>
    <lineage>
        <taxon>Eukaryota</taxon>
        <taxon>Viridiplantae</taxon>
        <taxon>Streptophyta</taxon>
        <taxon>Embryophyta</taxon>
        <taxon>Tracheophyta</taxon>
        <taxon>Spermatophyta</taxon>
        <taxon>Magnoliopsida</taxon>
        <taxon>Liliopsida</taxon>
        <taxon>Arecaceae</taxon>
        <taxon>Arecoideae</taxon>
        <taxon>Cocoseae</taxon>
        <taxon>Elaeidinae</taxon>
        <taxon>Elaeis</taxon>
    </lineage>
</organism>
<dbReference type="InterPro" id="IPR004140">
    <property type="entry name" value="Exo70"/>
</dbReference>
<evidence type="ECO:0000259" key="5">
    <source>
        <dbReference type="Pfam" id="PF03081"/>
    </source>
</evidence>
<protein>
    <recommendedName>
        <fullName evidence="3">Exocyst subunit Exo70 family protein</fullName>
    </recommendedName>
</protein>
<feature type="region of interest" description="Disordered" evidence="4">
    <location>
        <begin position="137"/>
        <end position="165"/>
    </location>
</feature>
<dbReference type="InParanoid" id="A0A6I9S534"/>
<dbReference type="RefSeq" id="XP_010937728.1">
    <property type="nucleotide sequence ID" value="XM_010939426.3"/>
</dbReference>
<comment type="similarity">
    <text evidence="1 3">Belongs to the EXO70 family.</text>
</comment>
<evidence type="ECO:0000256" key="1">
    <source>
        <dbReference type="ARBA" id="ARBA00006756"/>
    </source>
</evidence>
<dbReference type="GO" id="GO:0006887">
    <property type="term" value="P:exocytosis"/>
    <property type="evidence" value="ECO:0007669"/>
    <property type="project" value="UniProtKB-KW"/>
</dbReference>
<evidence type="ECO:0000256" key="3">
    <source>
        <dbReference type="RuleBase" id="RU365026"/>
    </source>
</evidence>
<reference evidence="7" key="1">
    <citation type="submission" date="2025-08" db="UniProtKB">
        <authorList>
            <consortium name="RefSeq"/>
        </authorList>
    </citation>
    <scope>IDENTIFICATION</scope>
</reference>
<dbReference type="PANTHER" id="PTHR12542:SF17">
    <property type="entry name" value="EXOCYST SUBUNIT EXO70 FAMILY PROTEIN"/>
    <property type="match status" value="1"/>
</dbReference>
<evidence type="ECO:0000313" key="6">
    <source>
        <dbReference type="Proteomes" id="UP000504607"/>
    </source>
</evidence>
<comment type="function">
    <text evidence="3">Component of the exocyst complex.</text>
</comment>
<dbReference type="Proteomes" id="UP000504607">
    <property type="component" value="Chromosome 14"/>
</dbReference>
<dbReference type="OrthoDB" id="1922221at2759"/>
<dbReference type="KEGG" id="egu:105057006"/>
<feature type="region of interest" description="Disordered" evidence="4">
    <location>
        <begin position="618"/>
        <end position="649"/>
    </location>
</feature>
<feature type="domain" description="Exocyst complex subunit Exo70 C-terminal" evidence="5">
    <location>
        <begin position="245"/>
        <end position="616"/>
    </location>
</feature>
<dbReference type="SUPFAM" id="SSF74788">
    <property type="entry name" value="Cullin repeat-like"/>
    <property type="match status" value="1"/>
</dbReference>
<evidence type="ECO:0000313" key="7">
    <source>
        <dbReference type="RefSeq" id="XP_010937728.1"/>
    </source>
</evidence>
<keyword evidence="2 3" id="KW-0813">Transport</keyword>
<dbReference type="InterPro" id="IPR016159">
    <property type="entry name" value="Cullin_repeat-like_dom_sf"/>
</dbReference>
<dbReference type="GO" id="GO:0000145">
    <property type="term" value="C:exocyst"/>
    <property type="evidence" value="ECO:0007669"/>
    <property type="project" value="InterPro"/>
</dbReference>
<accession>A0A6I9S534</accession>
<dbReference type="Pfam" id="PF20669">
    <property type="entry name" value="Exo70_N"/>
    <property type="match status" value="1"/>
</dbReference>
<keyword evidence="3" id="KW-0268">Exocytosis</keyword>
<keyword evidence="3" id="KW-0653">Protein transport</keyword>
<dbReference type="Gene3D" id="1.20.1280.170">
    <property type="entry name" value="Exocyst complex component Exo70"/>
    <property type="match status" value="1"/>
</dbReference>
<dbReference type="Pfam" id="PF03081">
    <property type="entry name" value="Exo70_C"/>
    <property type="match status" value="1"/>
</dbReference>
<gene>
    <name evidence="7" type="primary">LOC105057006</name>
</gene>
<name>A0A6I9S534_ELAGV</name>
<feature type="region of interest" description="Disordered" evidence="4">
    <location>
        <begin position="14"/>
        <end position="41"/>
    </location>
</feature>
<evidence type="ECO:0000256" key="2">
    <source>
        <dbReference type="ARBA" id="ARBA00022448"/>
    </source>
</evidence>
<feature type="compositionally biased region" description="Low complexity" evidence="4">
    <location>
        <begin position="139"/>
        <end position="151"/>
    </location>
</feature>
<dbReference type="InterPro" id="IPR046364">
    <property type="entry name" value="Exo70_C"/>
</dbReference>